<dbReference type="GO" id="GO:0016779">
    <property type="term" value="F:nucleotidyltransferase activity"/>
    <property type="evidence" value="ECO:0007669"/>
    <property type="project" value="UniProtKB-KW"/>
</dbReference>
<name>A0AB39BI23_9MICO</name>
<evidence type="ECO:0000313" key="3">
    <source>
        <dbReference type="EMBL" id="XDI05874.1"/>
    </source>
</evidence>
<dbReference type="Pfam" id="PF12804">
    <property type="entry name" value="NTP_transf_3"/>
    <property type="match status" value="1"/>
</dbReference>
<proteinExistence type="predicted"/>
<sequence>MHVDVIVLAGGRSSRLDGVAKASLVVGSTTLLQRAVEAGRGAVAVGEGGSPGTGGRVVVVGPDDETTALGDTLRDPRASSCAVLRTREAPPFGGPAAGIAAGLAALSGPPAPAAAGPAAARAPLVAVIACDHPRVDRALPAVLAAVLRDGADESIDAWAARGRDDRLQPLLAVYRRAALDRRVAAVRRERAHGLDGASMRTLTEGLTFAPVPVPTVDTADIDTWADAARFDATPPTASVAAGDHPTHSGGAR</sequence>
<dbReference type="PANTHER" id="PTHR19136:SF81">
    <property type="entry name" value="MOLYBDENUM COFACTOR GUANYLYLTRANSFERASE"/>
    <property type="match status" value="1"/>
</dbReference>
<evidence type="ECO:0000259" key="2">
    <source>
        <dbReference type="Pfam" id="PF12804"/>
    </source>
</evidence>
<keyword evidence="3" id="KW-0548">Nucleotidyltransferase</keyword>
<accession>A0AB39BI23</accession>
<dbReference type="SUPFAM" id="SSF53448">
    <property type="entry name" value="Nucleotide-diphospho-sugar transferases"/>
    <property type="match status" value="1"/>
</dbReference>
<reference evidence="3" key="1">
    <citation type="submission" date="2024-05" db="EMBL/GenBank/DDBJ databases">
        <title>Herbiconiux sp. A18JL235.</title>
        <authorList>
            <person name="Zhang G."/>
        </authorList>
    </citation>
    <scope>NUCLEOTIDE SEQUENCE</scope>
    <source>
        <strain evidence="3">A18JL235</strain>
    </source>
</reference>
<keyword evidence="1" id="KW-0808">Transferase</keyword>
<protein>
    <submittedName>
        <fullName evidence="3">Molybdenum cofactor guanylyltransferase</fullName>
    </submittedName>
</protein>
<dbReference type="EMBL" id="CP162511">
    <property type="protein sequence ID" value="XDI05874.1"/>
    <property type="molecule type" value="Genomic_DNA"/>
</dbReference>
<dbReference type="PANTHER" id="PTHR19136">
    <property type="entry name" value="MOLYBDENUM COFACTOR GUANYLYLTRANSFERASE"/>
    <property type="match status" value="1"/>
</dbReference>
<dbReference type="InterPro" id="IPR025877">
    <property type="entry name" value="MobA-like_NTP_Trfase"/>
</dbReference>
<gene>
    <name evidence="3" type="ORF">ABFY20_01915</name>
</gene>
<dbReference type="InterPro" id="IPR029044">
    <property type="entry name" value="Nucleotide-diphossugar_trans"/>
</dbReference>
<evidence type="ECO:0000256" key="1">
    <source>
        <dbReference type="ARBA" id="ARBA00022679"/>
    </source>
</evidence>
<dbReference type="Gene3D" id="3.90.550.10">
    <property type="entry name" value="Spore Coat Polysaccharide Biosynthesis Protein SpsA, Chain A"/>
    <property type="match status" value="1"/>
</dbReference>
<dbReference type="AlphaFoldDB" id="A0AB39BI23"/>
<feature type="domain" description="MobA-like NTP transferase" evidence="2">
    <location>
        <begin position="5"/>
        <end position="185"/>
    </location>
</feature>
<dbReference type="RefSeq" id="WP_368498263.1">
    <property type="nucleotide sequence ID" value="NZ_CP162511.1"/>
</dbReference>
<organism evidence="3">
    <name type="scientific">Herbiconiux sp. A18JL235</name>
    <dbReference type="NCBI Taxonomy" id="3152363"/>
    <lineage>
        <taxon>Bacteria</taxon>
        <taxon>Bacillati</taxon>
        <taxon>Actinomycetota</taxon>
        <taxon>Actinomycetes</taxon>
        <taxon>Micrococcales</taxon>
        <taxon>Microbacteriaceae</taxon>
        <taxon>Herbiconiux</taxon>
    </lineage>
</organism>